<dbReference type="InterPro" id="IPR029016">
    <property type="entry name" value="GAF-like_dom_sf"/>
</dbReference>
<dbReference type="PROSITE" id="PS50894">
    <property type="entry name" value="HPT"/>
    <property type="match status" value="1"/>
</dbReference>
<keyword evidence="3 12" id="KW-0597">Phosphoprotein</keyword>
<dbReference type="InterPro" id="IPR008207">
    <property type="entry name" value="Sig_transdc_His_kin_Hpt_dom"/>
</dbReference>
<dbReference type="FunFam" id="1.10.287.130:FF:000002">
    <property type="entry name" value="Two-component osmosensing histidine kinase"/>
    <property type="match status" value="1"/>
</dbReference>
<feature type="domain" description="Response regulatory" evidence="15">
    <location>
        <begin position="690"/>
        <end position="804"/>
    </location>
</feature>
<dbReference type="EC" id="2.7.13.3" evidence="2"/>
<dbReference type="Pfam" id="PF00072">
    <property type="entry name" value="Response_reg"/>
    <property type="match status" value="1"/>
</dbReference>
<evidence type="ECO:0000256" key="6">
    <source>
        <dbReference type="ARBA" id="ARBA00022777"/>
    </source>
</evidence>
<evidence type="ECO:0000259" key="16">
    <source>
        <dbReference type="PROSITE" id="PS50112"/>
    </source>
</evidence>
<feature type="domain" description="FHA" evidence="13">
    <location>
        <begin position="23"/>
        <end position="72"/>
    </location>
</feature>
<gene>
    <name evidence="18" type="ORF">dnl_41320</name>
</gene>
<evidence type="ECO:0000256" key="4">
    <source>
        <dbReference type="ARBA" id="ARBA00022679"/>
    </source>
</evidence>
<evidence type="ECO:0000256" key="5">
    <source>
        <dbReference type="ARBA" id="ARBA00022741"/>
    </source>
</evidence>
<feature type="domain" description="Histidine kinase" evidence="14">
    <location>
        <begin position="436"/>
        <end position="657"/>
    </location>
</feature>
<dbReference type="GO" id="GO:0005886">
    <property type="term" value="C:plasma membrane"/>
    <property type="evidence" value="ECO:0007669"/>
    <property type="project" value="UniProtKB-SubCell"/>
</dbReference>
<protein>
    <recommendedName>
        <fullName evidence="10">Sensory/regulatory protein RpfC</fullName>
        <ecNumber evidence="2">2.7.13.3</ecNumber>
    </recommendedName>
</protein>
<evidence type="ECO:0000256" key="12">
    <source>
        <dbReference type="PROSITE-ProRule" id="PRU00169"/>
    </source>
</evidence>
<dbReference type="SUPFAM" id="SSF47226">
    <property type="entry name" value="Histidine-containing phosphotransfer domain, HPT domain"/>
    <property type="match status" value="1"/>
</dbReference>
<dbReference type="PROSITE" id="PS50110">
    <property type="entry name" value="RESPONSE_REGULATORY"/>
    <property type="match status" value="1"/>
</dbReference>
<dbReference type="Gene3D" id="3.30.450.20">
    <property type="entry name" value="PAS domain"/>
    <property type="match status" value="1"/>
</dbReference>
<dbReference type="SMART" id="SM00065">
    <property type="entry name" value="GAF"/>
    <property type="match status" value="1"/>
</dbReference>
<dbReference type="InterPro" id="IPR000253">
    <property type="entry name" value="FHA_dom"/>
</dbReference>
<dbReference type="SMART" id="SM00091">
    <property type="entry name" value="PAS"/>
    <property type="match status" value="1"/>
</dbReference>
<evidence type="ECO:0000256" key="1">
    <source>
        <dbReference type="ARBA" id="ARBA00000085"/>
    </source>
</evidence>
<dbReference type="Gene3D" id="3.30.450.40">
    <property type="match status" value="1"/>
</dbReference>
<dbReference type="CDD" id="cd16922">
    <property type="entry name" value="HATPase_EvgS-ArcB-TorS-like"/>
    <property type="match status" value="1"/>
</dbReference>
<evidence type="ECO:0000256" key="7">
    <source>
        <dbReference type="ARBA" id="ARBA00022840"/>
    </source>
</evidence>
<name>A0A975BAJ2_9BACT</name>
<dbReference type="Pfam" id="PF02518">
    <property type="entry name" value="HATPase_c"/>
    <property type="match status" value="1"/>
</dbReference>
<comment type="catalytic activity">
    <reaction evidence="1">
        <text>ATP + protein L-histidine = ADP + protein N-phospho-L-histidine.</text>
        <dbReference type="EC" id="2.7.13.3"/>
    </reaction>
</comment>
<reference evidence="18" key="1">
    <citation type="journal article" date="2021" name="Microb. Physiol.">
        <title>Proteogenomic Insights into the Physiology of Marine, Sulfate-Reducing, Filamentous Desulfonema limicola and Desulfonema magnum.</title>
        <authorList>
            <person name="Schnaars V."/>
            <person name="Wohlbrand L."/>
            <person name="Scheve S."/>
            <person name="Hinrichs C."/>
            <person name="Reinhardt R."/>
            <person name="Rabus R."/>
        </authorList>
    </citation>
    <scope>NUCLEOTIDE SEQUENCE</scope>
    <source>
        <strain evidence="18">5ac10</strain>
    </source>
</reference>
<dbReference type="SMART" id="SM00387">
    <property type="entry name" value="HATPase_c"/>
    <property type="match status" value="1"/>
</dbReference>
<dbReference type="InterPro" id="IPR001789">
    <property type="entry name" value="Sig_transdc_resp-reg_receiver"/>
</dbReference>
<dbReference type="KEGG" id="dli:dnl_41320"/>
<evidence type="ECO:0000256" key="8">
    <source>
        <dbReference type="ARBA" id="ARBA00023012"/>
    </source>
</evidence>
<proteinExistence type="predicted"/>
<dbReference type="CDD" id="cd17546">
    <property type="entry name" value="REC_hyHK_CKI1_RcsC-like"/>
    <property type="match status" value="1"/>
</dbReference>
<dbReference type="Pfam" id="PF00512">
    <property type="entry name" value="HisKA"/>
    <property type="match status" value="1"/>
</dbReference>
<dbReference type="CDD" id="cd00130">
    <property type="entry name" value="PAS"/>
    <property type="match status" value="1"/>
</dbReference>
<feature type="domain" description="HPt" evidence="17">
    <location>
        <begin position="841"/>
        <end position="938"/>
    </location>
</feature>
<dbReference type="InterPro" id="IPR000014">
    <property type="entry name" value="PAS"/>
</dbReference>
<keyword evidence="7" id="KW-0067">ATP-binding</keyword>
<dbReference type="InterPro" id="IPR003661">
    <property type="entry name" value="HisK_dim/P_dom"/>
</dbReference>
<dbReference type="InterPro" id="IPR036641">
    <property type="entry name" value="HPT_dom_sf"/>
</dbReference>
<dbReference type="CDD" id="cd00082">
    <property type="entry name" value="HisKA"/>
    <property type="match status" value="1"/>
</dbReference>
<dbReference type="PROSITE" id="PS50109">
    <property type="entry name" value="HIS_KIN"/>
    <property type="match status" value="1"/>
</dbReference>
<comment type="subunit">
    <text evidence="9">At low DSF concentrations, interacts with RpfF.</text>
</comment>
<dbReference type="GO" id="GO:0006355">
    <property type="term" value="P:regulation of DNA-templated transcription"/>
    <property type="evidence" value="ECO:0007669"/>
    <property type="project" value="InterPro"/>
</dbReference>
<dbReference type="InterPro" id="IPR036890">
    <property type="entry name" value="HATPase_C_sf"/>
</dbReference>
<dbReference type="PROSITE" id="PS50112">
    <property type="entry name" value="PAS"/>
    <property type="match status" value="1"/>
</dbReference>
<organism evidence="18 19">
    <name type="scientific">Desulfonema limicola</name>
    <dbReference type="NCBI Taxonomy" id="45656"/>
    <lineage>
        <taxon>Bacteria</taxon>
        <taxon>Pseudomonadati</taxon>
        <taxon>Thermodesulfobacteriota</taxon>
        <taxon>Desulfobacteria</taxon>
        <taxon>Desulfobacterales</taxon>
        <taxon>Desulfococcaceae</taxon>
        <taxon>Desulfonema</taxon>
    </lineage>
</organism>
<dbReference type="PANTHER" id="PTHR45339:SF3">
    <property type="entry name" value="HISTIDINE KINASE"/>
    <property type="match status" value="1"/>
</dbReference>
<dbReference type="SUPFAM" id="SSF49879">
    <property type="entry name" value="SMAD/FHA domain"/>
    <property type="match status" value="1"/>
</dbReference>
<evidence type="ECO:0000259" key="17">
    <source>
        <dbReference type="PROSITE" id="PS50894"/>
    </source>
</evidence>
<dbReference type="AlphaFoldDB" id="A0A975BAJ2"/>
<dbReference type="Gene3D" id="3.40.50.2300">
    <property type="match status" value="1"/>
</dbReference>
<evidence type="ECO:0000256" key="9">
    <source>
        <dbReference type="ARBA" id="ARBA00064003"/>
    </source>
</evidence>
<dbReference type="SUPFAM" id="SSF55785">
    <property type="entry name" value="PYP-like sensor domain (PAS domain)"/>
    <property type="match status" value="1"/>
</dbReference>
<evidence type="ECO:0000313" key="18">
    <source>
        <dbReference type="EMBL" id="QTA81783.1"/>
    </source>
</evidence>
<dbReference type="SMART" id="SM00388">
    <property type="entry name" value="HisKA"/>
    <property type="match status" value="1"/>
</dbReference>
<dbReference type="SUPFAM" id="SSF55874">
    <property type="entry name" value="ATPase domain of HSP90 chaperone/DNA topoisomerase II/histidine kinase"/>
    <property type="match status" value="1"/>
</dbReference>
<evidence type="ECO:0000256" key="2">
    <source>
        <dbReference type="ARBA" id="ARBA00012438"/>
    </source>
</evidence>
<dbReference type="SMART" id="SM00240">
    <property type="entry name" value="FHA"/>
    <property type="match status" value="1"/>
</dbReference>
<feature type="modified residue" description="Phosphohistidine" evidence="11">
    <location>
        <position position="880"/>
    </location>
</feature>
<accession>A0A975BAJ2</accession>
<dbReference type="Gene3D" id="1.10.287.130">
    <property type="match status" value="1"/>
</dbReference>
<dbReference type="InterPro" id="IPR003018">
    <property type="entry name" value="GAF"/>
</dbReference>
<dbReference type="SUPFAM" id="SSF52172">
    <property type="entry name" value="CheY-like"/>
    <property type="match status" value="1"/>
</dbReference>
<dbReference type="GO" id="GO:0000155">
    <property type="term" value="F:phosphorelay sensor kinase activity"/>
    <property type="evidence" value="ECO:0007669"/>
    <property type="project" value="InterPro"/>
</dbReference>
<dbReference type="FunFam" id="3.30.565.10:FF:000010">
    <property type="entry name" value="Sensor histidine kinase RcsC"/>
    <property type="match status" value="1"/>
</dbReference>
<keyword evidence="6 18" id="KW-0418">Kinase</keyword>
<dbReference type="Pfam" id="PF13185">
    <property type="entry name" value="GAF_2"/>
    <property type="match status" value="1"/>
</dbReference>
<evidence type="ECO:0000259" key="13">
    <source>
        <dbReference type="PROSITE" id="PS50006"/>
    </source>
</evidence>
<dbReference type="InterPro" id="IPR004358">
    <property type="entry name" value="Sig_transdc_His_kin-like_C"/>
</dbReference>
<dbReference type="RefSeq" id="WP_207687778.1">
    <property type="nucleotide sequence ID" value="NZ_CP061799.1"/>
</dbReference>
<evidence type="ECO:0000259" key="15">
    <source>
        <dbReference type="PROSITE" id="PS50110"/>
    </source>
</evidence>
<dbReference type="InterPro" id="IPR003594">
    <property type="entry name" value="HATPase_dom"/>
</dbReference>
<dbReference type="InterPro" id="IPR005467">
    <property type="entry name" value="His_kinase_dom"/>
</dbReference>
<dbReference type="PROSITE" id="PS50006">
    <property type="entry name" value="FHA_DOMAIN"/>
    <property type="match status" value="1"/>
</dbReference>
<dbReference type="Pfam" id="PF00989">
    <property type="entry name" value="PAS"/>
    <property type="match status" value="1"/>
</dbReference>
<dbReference type="Gene3D" id="3.30.565.10">
    <property type="entry name" value="Histidine kinase-like ATPase, C-terminal domain"/>
    <property type="match status" value="1"/>
</dbReference>
<evidence type="ECO:0000313" key="19">
    <source>
        <dbReference type="Proteomes" id="UP000663720"/>
    </source>
</evidence>
<dbReference type="EMBL" id="CP061799">
    <property type="protein sequence ID" value="QTA81783.1"/>
    <property type="molecule type" value="Genomic_DNA"/>
</dbReference>
<feature type="modified residue" description="4-aspartylphosphate" evidence="12">
    <location>
        <position position="739"/>
    </location>
</feature>
<feature type="domain" description="PAS" evidence="16">
    <location>
        <begin position="294"/>
        <end position="340"/>
    </location>
</feature>
<dbReference type="CDD" id="cd00060">
    <property type="entry name" value="FHA"/>
    <property type="match status" value="1"/>
</dbReference>
<keyword evidence="4" id="KW-0808">Transferase</keyword>
<evidence type="ECO:0000256" key="3">
    <source>
        <dbReference type="ARBA" id="ARBA00022553"/>
    </source>
</evidence>
<dbReference type="Gene3D" id="2.60.200.20">
    <property type="match status" value="1"/>
</dbReference>
<dbReference type="SUPFAM" id="SSF47384">
    <property type="entry name" value="Homodimeric domain of signal transducing histidine kinase"/>
    <property type="match status" value="1"/>
</dbReference>
<dbReference type="SMART" id="SM00448">
    <property type="entry name" value="REC"/>
    <property type="match status" value="1"/>
</dbReference>
<dbReference type="InterPro" id="IPR035965">
    <property type="entry name" value="PAS-like_dom_sf"/>
</dbReference>
<evidence type="ECO:0000259" key="14">
    <source>
        <dbReference type="PROSITE" id="PS50109"/>
    </source>
</evidence>
<dbReference type="SUPFAM" id="SSF55781">
    <property type="entry name" value="GAF domain-like"/>
    <property type="match status" value="1"/>
</dbReference>
<dbReference type="Pfam" id="PF01627">
    <property type="entry name" value="Hpt"/>
    <property type="match status" value="1"/>
</dbReference>
<sequence length="1025" mass="116283">MKRLIQIQDNKVVRRINLEKDRYTLGRGEQNDIVIDVNKVSRVHAFLFRENNTYFIADNNSSNHVFVNGKQVKKRRLAPGDEINLSKDVLLLFLDQARTDKKNAELMDQMWDSFNKKDFLRLKEVTNRIVSLDKLENILNLILKEVIHLVSAQRGFIALTDSKGRIKADASVVHNIPLQSSNDKSIFSNSTVQKAVQSREHVFVLTSREPPADISQSIVALQLQSVMCAPLIFGNKLVGILYVDSGMAMADFSERDRFFFTILSDHAALAIENARLYSHQQMSVCQLKEKFNASEERYRLTLEAAPDPIVIIRLSDGLLIQANQAFFSIFGFSEKDVPGKCVFDLNLFVNSLDMNHIIENIKKEKEVKGFESCVQREDGKEINVLISARFFLFSGHECMIMVAADITARKKAEADLQQAKECAEKADRAKSEFLARMSHEIRTPMNAIIGMTHLAMQTDLTDEQEDFLSKIEFSAHLLLNIINDILDFSKIEAGMLSIEDVKFELENILQNHYDFIKNRAEAKGIKIEIAVNDNIPKILSGDPLRLNQILINLTENALKFTEKGQINISAEPVMRTDEKIKIMFSVKDTGIGFSHEQSAFLFEPFTQADGSVTRRFGGTGLGLSICKRLAEMMNGQINAQSEPGKGSTFSFTAEFKIPDQIMALSGSYENNGFSSKTGKFGLLKKRKYGKILLVEDNQINQQVAVKLLELGGFKIIIAENGRDAVFAAQKAEFDLILMDIEMPEMDGYKAAAEIREMNIKTPIIAMSAHVMKKEHEKCLESGMNDYITKPIKPDNFLNLVNQWIYADQAGFFQQNTYKKRDPLYNLAGIDVDSGLTMVAGDTELYKKLLVEFYTDYADKAEKIRHALEKGDFEYARQQIHNLKSVSANIGAKQLKAASTALESEIIKGRSGQYDIIFKSLKNALNQVLKSIKPLIKKNDESMPDFSHTDPENNKIDTRKIKYIIIKLKELLIDGDSDAIEYVQILKQKIYTRNLKTKIIELEEHVRNYDFEYALQTMTELFPNEI</sequence>
<keyword evidence="8" id="KW-0902">Two-component regulatory system</keyword>
<dbReference type="Gene3D" id="1.20.120.160">
    <property type="entry name" value="HPT domain"/>
    <property type="match status" value="1"/>
</dbReference>
<evidence type="ECO:0000256" key="10">
    <source>
        <dbReference type="ARBA" id="ARBA00068150"/>
    </source>
</evidence>
<dbReference type="GO" id="GO:0005524">
    <property type="term" value="F:ATP binding"/>
    <property type="evidence" value="ECO:0007669"/>
    <property type="project" value="UniProtKB-KW"/>
</dbReference>
<dbReference type="Pfam" id="PF00498">
    <property type="entry name" value="FHA"/>
    <property type="match status" value="1"/>
</dbReference>
<dbReference type="InterPro" id="IPR011006">
    <property type="entry name" value="CheY-like_superfamily"/>
</dbReference>
<dbReference type="InterPro" id="IPR036097">
    <property type="entry name" value="HisK_dim/P_sf"/>
</dbReference>
<keyword evidence="5" id="KW-0547">Nucleotide-binding</keyword>
<evidence type="ECO:0000256" key="11">
    <source>
        <dbReference type="PROSITE-ProRule" id="PRU00110"/>
    </source>
</evidence>
<dbReference type="Proteomes" id="UP000663720">
    <property type="component" value="Chromosome"/>
</dbReference>
<dbReference type="PRINTS" id="PR00344">
    <property type="entry name" value="BCTRLSENSOR"/>
</dbReference>
<dbReference type="NCBIfam" id="TIGR00229">
    <property type="entry name" value="sensory_box"/>
    <property type="match status" value="1"/>
</dbReference>
<keyword evidence="19" id="KW-1185">Reference proteome</keyword>
<dbReference type="PANTHER" id="PTHR45339">
    <property type="entry name" value="HYBRID SIGNAL TRANSDUCTION HISTIDINE KINASE J"/>
    <property type="match status" value="1"/>
</dbReference>
<dbReference type="InterPro" id="IPR013767">
    <property type="entry name" value="PAS_fold"/>
</dbReference>
<dbReference type="InterPro" id="IPR008984">
    <property type="entry name" value="SMAD_FHA_dom_sf"/>
</dbReference>